<proteinExistence type="predicted"/>
<dbReference type="Gene3D" id="3.40.109.10">
    <property type="entry name" value="NADH Oxidase"/>
    <property type="match status" value="1"/>
</dbReference>
<dbReference type="GO" id="GO:0016491">
    <property type="term" value="F:oxidoreductase activity"/>
    <property type="evidence" value="ECO:0007669"/>
    <property type="project" value="InterPro"/>
</dbReference>
<organism evidence="2 3">
    <name type="scientific">Psychromicrobium silvestre</name>
    <dbReference type="NCBI Taxonomy" id="1645614"/>
    <lineage>
        <taxon>Bacteria</taxon>
        <taxon>Bacillati</taxon>
        <taxon>Actinomycetota</taxon>
        <taxon>Actinomycetes</taxon>
        <taxon>Micrococcales</taxon>
        <taxon>Micrococcaceae</taxon>
        <taxon>Psychromicrobium</taxon>
    </lineage>
</organism>
<evidence type="ECO:0000313" key="2">
    <source>
        <dbReference type="EMBL" id="NYE95343.1"/>
    </source>
</evidence>
<reference evidence="2 3" key="1">
    <citation type="submission" date="2020-07" db="EMBL/GenBank/DDBJ databases">
        <title>Sequencing the genomes of 1000 actinobacteria strains.</title>
        <authorList>
            <person name="Klenk H.-P."/>
        </authorList>
    </citation>
    <scope>NUCLEOTIDE SEQUENCE [LARGE SCALE GENOMIC DNA]</scope>
    <source>
        <strain evidence="2 3">DSM 102047</strain>
    </source>
</reference>
<dbReference type="Pfam" id="PF00881">
    <property type="entry name" value="Nitroreductase"/>
    <property type="match status" value="1"/>
</dbReference>
<evidence type="ECO:0000259" key="1">
    <source>
        <dbReference type="Pfam" id="PF00881"/>
    </source>
</evidence>
<feature type="domain" description="Nitroreductase" evidence="1">
    <location>
        <begin position="81"/>
        <end position="257"/>
    </location>
</feature>
<keyword evidence="3" id="KW-1185">Reference proteome</keyword>
<dbReference type="PANTHER" id="PTHR43745">
    <property type="entry name" value="NITROREDUCTASE MJ1384-RELATED"/>
    <property type="match status" value="1"/>
</dbReference>
<dbReference type="InterPro" id="IPR000415">
    <property type="entry name" value="Nitroreductase-like"/>
</dbReference>
<dbReference type="RefSeq" id="WP_179388990.1">
    <property type="nucleotide sequence ID" value="NZ_JACBYQ010000001.1"/>
</dbReference>
<name>A0A7Y9S6D2_9MICC</name>
<dbReference type="EMBL" id="JACBYQ010000001">
    <property type="protein sequence ID" value="NYE95343.1"/>
    <property type="molecule type" value="Genomic_DNA"/>
</dbReference>
<dbReference type="InterPro" id="IPR052544">
    <property type="entry name" value="Bacteriocin_Proc_Enz"/>
</dbReference>
<evidence type="ECO:0000313" key="3">
    <source>
        <dbReference type="Proteomes" id="UP000521748"/>
    </source>
</evidence>
<dbReference type="InterPro" id="IPR020051">
    <property type="entry name" value="SagB-type_dehydrogenase"/>
</dbReference>
<protein>
    <submittedName>
        <fullName evidence="2">SagB-type dehydrogenase family enzyme</fullName>
    </submittedName>
</protein>
<accession>A0A7Y9S6D2</accession>
<dbReference type="Proteomes" id="UP000521748">
    <property type="component" value="Unassembled WGS sequence"/>
</dbReference>
<dbReference type="NCBIfam" id="TIGR03605">
    <property type="entry name" value="antibiot_sagB"/>
    <property type="match status" value="1"/>
</dbReference>
<comment type="caution">
    <text evidence="2">The sequence shown here is derived from an EMBL/GenBank/DDBJ whole genome shotgun (WGS) entry which is preliminary data.</text>
</comment>
<dbReference type="InterPro" id="IPR029479">
    <property type="entry name" value="Nitroreductase"/>
</dbReference>
<gene>
    <name evidence="2" type="ORF">FHU41_001564</name>
</gene>
<dbReference type="CDD" id="cd02142">
    <property type="entry name" value="McbC_SagB-like_oxidoreductase"/>
    <property type="match status" value="1"/>
</dbReference>
<sequence length="267" mass="29280">MSTLPEKVLPWAKLDDPAENYHLASKLSRWVSASSSAMYAHELVNDPEALASFGVPSASYPGTERYELKSSSWGSRVSEVLRARHSAQSFSAALVSTQIFSTILRESACVTESYGRGTPSAGGLYPIDIYLCVNSVQGLPPGIYSLDPFAAVVNRLPLREDPRAFLQETLVFQNLAENSAFHVFFVASMARLRIKYGQRSYRFALIETGHLAQAMIMCAQEYGLASCPVGGFIDQNVDDLLCLDGVEQSVLYSVAFGQPDYLEGRRA</sequence>
<dbReference type="PANTHER" id="PTHR43745:SF2">
    <property type="entry name" value="NITROREDUCTASE MJ1384-RELATED"/>
    <property type="match status" value="1"/>
</dbReference>
<dbReference type="AlphaFoldDB" id="A0A7Y9S6D2"/>
<dbReference type="SUPFAM" id="SSF55469">
    <property type="entry name" value="FMN-dependent nitroreductase-like"/>
    <property type="match status" value="1"/>
</dbReference>